<comment type="caution">
    <text evidence="1">The sequence shown here is derived from an EMBL/GenBank/DDBJ whole genome shotgun (WGS) entry which is preliminary data.</text>
</comment>
<sequence>MTTKGNVFRQLEPIRGLSEIRLTELANLCRPETFRLVPIRYGQRQKTANFFT</sequence>
<name>A0A935MVU0_9RHOO</name>
<reference evidence="1 2" key="1">
    <citation type="submission" date="2020-10" db="EMBL/GenBank/DDBJ databases">
        <title>Connecting structure to function with the recovery of over 1000 high-quality activated sludge metagenome-assembled genomes encoding full-length rRNA genes using long-read sequencing.</title>
        <authorList>
            <person name="Singleton C.M."/>
            <person name="Petriglieri F."/>
            <person name="Kristensen J.M."/>
            <person name="Kirkegaard R.H."/>
            <person name="Michaelsen T.Y."/>
            <person name="Andersen M.H."/>
            <person name="Karst S.M."/>
            <person name="Dueholm M.S."/>
            <person name="Nielsen P.H."/>
            <person name="Albertsen M."/>
        </authorList>
    </citation>
    <scope>NUCLEOTIDE SEQUENCE [LARGE SCALE GENOMIC DNA]</scope>
    <source>
        <strain evidence="1">EsbW_18-Q3-R4-48_BATAC.463</strain>
    </source>
</reference>
<protein>
    <submittedName>
        <fullName evidence="1">Uncharacterized protein</fullName>
    </submittedName>
</protein>
<dbReference type="Proteomes" id="UP000739411">
    <property type="component" value="Unassembled WGS sequence"/>
</dbReference>
<gene>
    <name evidence="1" type="ORF">IPJ38_08005</name>
</gene>
<evidence type="ECO:0000313" key="2">
    <source>
        <dbReference type="Proteomes" id="UP000739411"/>
    </source>
</evidence>
<dbReference type="EMBL" id="JADJMS010000015">
    <property type="protein sequence ID" value="MBK7415052.1"/>
    <property type="molecule type" value="Genomic_DNA"/>
</dbReference>
<evidence type="ECO:0000313" key="1">
    <source>
        <dbReference type="EMBL" id="MBK7415052.1"/>
    </source>
</evidence>
<accession>A0A935MVU0</accession>
<proteinExistence type="predicted"/>
<dbReference type="AlphaFoldDB" id="A0A935MVU0"/>
<organism evidence="1 2">
    <name type="scientific">Candidatus Dechloromonas phosphorivorans</name>
    <dbReference type="NCBI Taxonomy" id="2899244"/>
    <lineage>
        <taxon>Bacteria</taxon>
        <taxon>Pseudomonadati</taxon>
        <taxon>Pseudomonadota</taxon>
        <taxon>Betaproteobacteria</taxon>
        <taxon>Rhodocyclales</taxon>
        <taxon>Azonexaceae</taxon>
        <taxon>Dechloromonas</taxon>
    </lineage>
</organism>